<keyword evidence="2" id="KW-1185">Reference proteome</keyword>
<name>A0A7Y4GZI0_9BRAD</name>
<evidence type="ECO:0000313" key="2">
    <source>
        <dbReference type="Proteomes" id="UP000528734"/>
    </source>
</evidence>
<evidence type="ECO:0000313" key="1">
    <source>
        <dbReference type="EMBL" id="NOJ44711.1"/>
    </source>
</evidence>
<dbReference type="RefSeq" id="WP_171707656.1">
    <property type="nucleotide sequence ID" value="NZ_JAAVLW010000001.1"/>
</dbReference>
<organism evidence="1 2">
    <name type="scientific">Bradyrhizobium archetypum</name>
    <dbReference type="NCBI Taxonomy" id="2721160"/>
    <lineage>
        <taxon>Bacteria</taxon>
        <taxon>Pseudomonadati</taxon>
        <taxon>Pseudomonadota</taxon>
        <taxon>Alphaproteobacteria</taxon>
        <taxon>Hyphomicrobiales</taxon>
        <taxon>Nitrobacteraceae</taxon>
        <taxon>Bradyrhizobium</taxon>
    </lineage>
</organism>
<comment type="caution">
    <text evidence="1">The sequence shown here is derived from an EMBL/GenBank/DDBJ whole genome shotgun (WGS) entry which is preliminary data.</text>
</comment>
<gene>
    <name evidence="1" type="ORF">HCN50_00260</name>
</gene>
<protein>
    <submittedName>
        <fullName evidence="1">Uncharacterized protein</fullName>
    </submittedName>
</protein>
<accession>A0A7Y4GZI0</accession>
<reference evidence="1 2" key="1">
    <citation type="submission" date="2020-03" db="EMBL/GenBank/DDBJ databases">
        <title>Bradyrhizobium diversity isolated from nodules of Muelleranthus trifoliolatus.</title>
        <authorList>
            <person name="Klepa M."/>
            <person name="Helene L."/>
            <person name="Hungria M."/>
        </authorList>
    </citation>
    <scope>NUCLEOTIDE SEQUENCE [LARGE SCALE GENOMIC DNA]</scope>
    <source>
        <strain evidence="1 2">WSM 1744</strain>
    </source>
</reference>
<dbReference type="AlphaFoldDB" id="A0A7Y4GZI0"/>
<proteinExistence type="predicted"/>
<dbReference type="Proteomes" id="UP000528734">
    <property type="component" value="Unassembled WGS sequence"/>
</dbReference>
<dbReference type="EMBL" id="JAAVLW010000001">
    <property type="protein sequence ID" value="NOJ44711.1"/>
    <property type="molecule type" value="Genomic_DNA"/>
</dbReference>
<sequence length="144" mass="16414">MACHGNCDRDRIDCVRAGHIQPECSEKCRGWASRARLHISAKFDEIKGLLTLEPVTSEEALSAIVHKELMSLVTRVRVPRLVTDFGYWPPSEEAMQKAKALFDAGKRVTFEDIDRHSVVQVEPERNKRLFAARSRIQEIRSVRG</sequence>